<dbReference type="AlphaFoldDB" id="A0A7W8WZ06"/>
<evidence type="ECO:0008006" key="3">
    <source>
        <dbReference type="Google" id="ProtNLM"/>
    </source>
</evidence>
<evidence type="ECO:0000313" key="1">
    <source>
        <dbReference type="EMBL" id="MBB5511338.1"/>
    </source>
</evidence>
<accession>A0A7W8WZ06</accession>
<proteinExistence type="predicted"/>
<organism evidence="1 2">
    <name type="scientific">Neomicrococcus aestuarii</name>
    <dbReference type="NCBI Taxonomy" id="556325"/>
    <lineage>
        <taxon>Bacteria</taxon>
        <taxon>Bacillati</taxon>
        <taxon>Actinomycetota</taxon>
        <taxon>Actinomycetes</taxon>
        <taxon>Micrococcales</taxon>
        <taxon>Micrococcaceae</taxon>
        <taxon>Neomicrococcus</taxon>
    </lineage>
</organism>
<evidence type="ECO:0000313" key="2">
    <source>
        <dbReference type="Proteomes" id="UP000580797"/>
    </source>
</evidence>
<gene>
    <name evidence="1" type="ORF">HD598_000025</name>
</gene>
<sequence length="359" mass="37617">MTELRRFAHPWRALAFIVIVLLVAAASYLVGLNVKSSDVALVEAKDERISVYAMVETRVVTDSVRLQGEVASAVVETISLPAPAGAGLPIVTSTRAKIGDRLTSFQLLGVVSDRPIFVYFSDIPLYRDVKYGEKGSDVAGLQKALGIEPDGEFGKQTLASIKSIYKQAGFSVPGGSSPSITMAEFRSLKGTTGIVRSIAAVGEDLSDNLSLATVSRGSAYVAVRATVREADKLKVGTSAKIQSDNLKPLVGKITAISPFREADAAGGKPPGRDITIGIPDESTIASGTPVSVIFGDVGTVAIAVPTVAVRTDAAGSYVLQKRDTGNVRVNVSQKQSADGWTSIDSDVLEIGDHVLVSGQ</sequence>
<dbReference type="EMBL" id="JACHDR010000001">
    <property type="protein sequence ID" value="MBB5511338.1"/>
    <property type="molecule type" value="Genomic_DNA"/>
</dbReference>
<name>A0A7W8WZ06_9MICC</name>
<protein>
    <recommendedName>
        <fullName evidence="3">Peptidoglycan binding-like domain-containing protein</fullName>
    </recommendedName>
</protein>
<comment type="caution">
    <text evidence="1">The sequence shown here is derived from an EMBL/GenBank/DDBJ whole genome shotgun (WGS) entry which is preliminary data.</text>
</comment>
<dbReference type="Proteomes" id="UP000580797">
    <property type="component" value="Unassembled WGS sequence"/>
</dbReference>
<reference evidence="1 2" key="1">
    <citation type="submission" date="2020-08" db="EMBL/GenBank/DDBJ databases">
        <title>Sequencing the genomes of 1000 actinobacteria strains.</title>
        <authorList>
            <person name="Klenk H.-P."/>
        </authorList>
    </citation>
    <scope>NUCLEOTIDE SEQUENCE [LARGE SCALE GENOMIC DNA]</scope>
    <source>
        <strain evidence="1 2">DSM 105783</strain>
    </source>
</reference>
<dbReference type="RefSeq" id="WP_183662761.1">
    <property type="nucleotide sequence ID" value="NZ_BAAARH010000020.1"/>
</dbReference>